<proteinExistence type="predicted"/>
<dbReference type="AlphaFoldDB" id="A0A1C7M060"/>
<feature type="signal peptide" evidence="1">
    <location>
        <begin position="1"/>
        <end position="27"/>
    </location>
</feature>
<evidence type="ECO:0000313" key="2">
    <source>
        <dbReference type="EMBL" id="OBZ70320.1"/>
    </source>
</evidence>
<dbReference type="InterPro" id="IPR007991">
    <property type="entry name" value="RNA_pol_I_trans_ini_fac_RRN3"/>
</dbReference>
<reference evidence="2 3" key="1">
    <citation type="submission" date="2016-03" db="EMBL/GenBank/DDBJ databases">
        <title>Whole genome sequencing of Grifola frondosa 9006-11.</title>
        <authorList>
            <person name="Min B."/>
            <person name="Park H."/>
            <person name="Kim J.-G."/>
            <person name="Cho H."/>
            <person name="Oh Y.-L."/>
            <person name="Kong W.-S."/>
            <person name="Choi I.-G."/>
        </authorList>
    </citation>
    <scope>NUCLEOTIDE SEQUENCE [LARGE SCALE GENOMIC DNA]</scope>
    <source>
        <strain evidence="2 3">9006-11</strain>
    </source>
</reference>
<protein>
    <submittedName>
        <fullName evidence="2">Uncharacterized protein</fullName>
    </submittedName>
</protein>
<dbReference type="OrthoDB" id="26970at2759"/>
<dbReference type="STRING" id="5627.A0A1C7M060"/>
<dbReference type="Pfam" id="PF05327">
    <property type="entry name" value="RRN3"/>
    <property type="match status" value="1"/>
</dbReference>
<keyword evidence="3" id="KW-1185">Reference proteome</keyword>
<feature type="chain" id="PRO_5008888868" evidence="1">
    <location>
        <begin position="28"/>
        <end position="68"/>
    </location>
</feature>
<evidence type="ECO:0000256" key="1">
    <source>
        <dbReference type="SAM" id="SignalP"/>
    </source>
</evidence>
<keyword evidence="1" id="KW-0732">Signal</keyword>
<gene>
    <name evidence="2" type="ORF">A0H81_09607</name>
</gene>
<sequence>MAHHSIFYAVAQAVFLIFCFRWRDLLEVQEDVDEFAAGGGPAKKWMARARCGAACSDFRTQPSQGLLI</sequence>
<dbReference type="GO" id="GO:0001181">
    <property type="term" value="F:RNA polymerase I general transcription initiation factor activity"/>
    <property type="evidence" value="ECO:0007669"/>
    <property type="project" value="InterPro"/>
</dbReference>
<dbReference type="GO" id="GO:0006361">
    <property type="term" value="P:transcription initiation at RNA polymerase I promoter"/>
    <property type="evidence" value="ECO:0007669"/>
    <property type="project" value="InterPro"/>
</dbReference>
<dbReference type="Proteomes" id="UP000092993">
    <property type="component" value="Unassembled WGS sequence"/>
</dbReference>
<evidence type="ECO:0000313" key="3">
    <source>
        <dbReference type="Proteomes" id="UP000092993"/>
    </source>
</evidence>
<name>A0A1C7M060_GRIFR</name>
<dbReference type="EMBL" id="LUGG01000014">
    <property type="protein sequence ID" value="OBZ70320.1"/>
    <property type="molecule type" value="Genomic_DNA"/>
</dbReference>
<comment type="caution">
    <text evidence="2">The sequence shown here is derived from an EMBL/GenBank/DDBJ whole genome shotgun (WGS) entry which is preliminary data.</text>
</comment>
<accession>A0A1C7M060</accession>
<organism evidence="2 3">
    <name type="scientific">Grifola frondosa</name>
    <name type="common">Maitake</name>
    <name type="synonym">Polyporus frondosus</name>
    <dbReference type="NCBI Taxonomy" id="5627"/>
    <lineage>
        <taxon>Eukaryota</taxon>
        <taxon>Fungi</taxon>
        <taxon>Dikarya</taxon>
        <taxon>Basidiomycota</taxon>
        <taxon>Agaricomycotina</taxon>
        <taxon>Agaricomycetes</taxon>
        <taxon>Polyporales</taxon>
        <taxon>Grifolaceae</taxon>
        <taxon>Grifola</taxon>
    </lineage>
</organism>